<dbReference type="HOGENOM" id="CLU_3074661_0_0_1"/>
<reference evidence="8" key="3">
    <citation type="submission" date="2015-06" db="UniProtKB">
        <authorList>
            <consortium name="EnsemblMetazoa"/>
        </authorList>
    </citation>
    <scope>IDENTIFICATION</scope>
</reference>
<dbReference type="Proteomes" id="UP000015101">
    <property type="component" value="Unassembled WGS sequence"/>
</dbReference>
<dbReference type="GeneID" id="20196497"/>
<dbReference type="PRINTS" id="PR00398">
    <property type="entry name" value="STRDHORMONER"/>
</dbReference>
<proteinExistence type="predicted"/>
<name>T1EIU7_HELRO</name>
<evidence type="ECO:0000256" key="5">
    <source>
        <dbReference type="ARBA" id="ARBA00023242"/>
    </source>
</evidence>
<dbReference type="STRING" id="6412.T1EIU7"/>
<dbReference type="PANTHER" id="PTHR48092">
    <property type="entry name" value="KNIRPS-RELATED PROTEIN-RELATED"/>
    <property type="match status" value="1"/>
</dbReference>
<gene>
    <name evidence="8" type="primary">20196497</name>
    <name evidence="7" type="ORF">HELRODRAFT_138383</name>
</gene>
<evidence type="ECO:0000256" key="4">
    <source>
        <dbReference type="ARBA" id="ARBA00023170"/>
    </source>
</evidence>
<dbReference type="EMBL" id="KB097182">
    <property type="protein sequence ID" value="ESN98349.1"/>
    <property type="molecule type" value="Genomic_DNA"/>
</dbReference>
<dbReference type="Pfam" id="PF00104">
    <property type="entry name" value="Hormone_recep"/>
    <property type="match status" value="1"/>
</dbReference>
<dbReference type="GO" id="GO:0003677">
    <property type="term" value="F:DNA binding"/>
    <property type="evidence" value="ECO:0007669"/>
    <property type="project" value="UniProtKB-KW"/>
</dbReference>
<evidence type="ECO:0000256" key="1">
    <source>
        <dbReference type="ARBA" id="ARBA00023015"/>
    </source>
</evidence>
<dbReference type="Gene3D" id="1.10.565.10">
    <property type="entry name" value="Retinoid X Receptor"/>
    <property type="match status" value="1"/>
</dbReference>
<evidence type="ECO:0000313" key="7">
    <source>
        <dbReference type="EMBL" id="ESN98349.1"/>
    </source>
</evidence>
<feature type="domain" description="NR LBD" evidence="6">
    <location>
        <begin position="1"/>
        <end position="53"/>
    </location>
</feature>
<dbReference type="EnsemblMetazoa" id="HelroT138383">
    <property type="protein sequence ID" value="HelroP138383"/>
    <property type="gene ID" value="HelroG138383"/>
</dbReference>
<dbReference type="InterPro" id="IPR050200">
    <property type="entry name" value="Nuclear_hormone_rcpt_NR3"/>
</dbReference>
<keyword evidence="9" id="KW-1185">Reference proteome</keyword>
<dbReference type="OrthoDB" id="9319509at2759"/>
<organism evidence="8 9">
    <name type="scientific">Helobdella robusta</name>
    <name type="common">Californian leech</name>
    <dbReference type="NCBI Taxonomy" id="6412"/>
    <lineage>
        <taxon>Eukaryota</taxon>
        <taxon>Metazoa</taxon>
        <taxon>Spiralia</taxon>
        <taxon>Lophotrochozoa</taxon>
        <taxon>Annelida</taxon>
        <taxon>Clitellata</taxon>
        <taxon>Hirudinea</taxon>
        <taxon>Rhynchobdellida</taxon>
        <taxon>Glossiphoniidae</taxon>
        <taxon>Helobdella</taxon>
    </lineage>
</organism>
<evidence type="ECO:0000256" key="3">
    <source>
        <dbReference type="ARBA" id="ARBA00023163"/>
    </source>
</evidence>
<dbReference type="eggNOG" id="KOG3575">
    <property type="taxonomic scope" value="Eukaryota"/>
</dbReference>
<dbReference type="EMBL" id="AMQM01005974">
    <property type="status" value="NOT_ANNOTATED_CDS"/>
    <property type="molecule type" value="Genomic_DNA"/>
</dbReference>
<evidence type="ECO:0000313" key="8">
    <source>
        <dbReference type="EnsemblMetazoa" id="HelroP138383"/>
    </source>
</evidence>
<dbReference type="SUPFAM" id="SSF48508">
    <property type="entry name" value="Nuclear receptor ligand-binding domain"/>
    <property type="match status" value="1"/>
</dbReference>
<reference evidence="9" key="1">
    <citation type="submission" date="2012-12" db="EMBL/GenBank/DDBJ databases">
        <authorList>
            <person name="Hellsten U."/>
            <person name="Grimwood J."/>
            <person name="Chapman J.A."/>
            <person name="Shapiro H."/>
            <person name="Aerts A."/>
            <person name="Otillar R.P."/>
            <person name="Terry A.Y."/>
            <person name="Boore J.L."/>
            <person name="Simakov O."/>
            <person name="Marletaz F."/>
            <person name="Cho S.-J."/>
            <person name="Edsinger-Gonzales E."/>
            <person name="Havlak P."/>
            <person name="Kuo D.-H."/>
            <person name="Larsson T."/>
            <person name="Lv J."/>
            <person name="Arendt D."/>
            <person name="Savage R."/>
            <person name="Osoegawa K."/>
            <person name="de Jong P."/>
            <person name="Lindberg D.R."/>
            <person name="Seaver E.C."/>
            <person name="Weisblat D.A."/>
            <person name="Putnam N.H."/>
            <person name="Grigoriev I.V."/>
            <person name="Rokhsar D.S."/>
        </authorList>
    </citation>
    <scope>NUCLEOTIDE SEQUENCE</scope>
</reference>
<keyword evidence="3" id="KW-0804">Transcription</keyword>
<accession>T1EIU7</accession>
<keyword evidence="1" id="KW-0805">Transcription regulation</keyword>
<reference evidence="7 9" key="2">
    <citation type="journal article" date="2013" name="Nature">
        <title>Insights into bilaterian evolution from three spiralian genomes.</title>
        <authorList>
            <person name="Simakov O."/>
            <person name="Marletaz F."/>
            <person name="Cho S.J."/>
            <person name="Edsinger-Gonzales E."/>
            <person name="Havlak P."/>
            <person name="Hellsten U."/>
            <person name="Kuo D.H."/>
            <person name="Larsson T."/>
            <person name="Lv J."/>
            <person name="Arendt D."/>
            <person name="Savage R."/>
            <person name="Osoegawa K."/>
            <person name="de Jong P."/>
            <person name="Grimwood J."/>
            <person name="Chapman J.A."/>
            <person name="Shapiro H."/>
            <person name="Aerts A."/>
            <person name="Otillar R.P."/>
            <person name="Terry A.Y."/>
            <person name="Boore J.L."/>
            <person name="Grigoriev I.V."/>
            <person name="Lindberg D.R."/>
            <person name="Seaver E.C."/>
            <person name="Weisblat D.A."/>
            <person name="Putnam N.H."/>
            <person name="Rokhsar D.S."/>
        </authorList>
    </citation>
    <scope>NUCLEOTIDE SEQUENCE</scope>
</reference>
<evidence type="ECO:0000313" key="9">
    <source>
        <dbReference type="Proteomes" id="UP000015101"/>
    </source>
</evidence>
<dbReference type="InterPro" id="IPR001723">
    <property type="entry name" value="Nuclear_hrmn_rcpt"/>
</dbReference>
<protein>
    <recommendedName>
        <fullName evidence="6">NR LBD domain-containing protein</fullName>
    </recommendedName>
</protein>
<keyword evidence="5" id="KW-0539">Nucleus</keyword>
<dbReference type="InParanoid" id="T1EIU7"/>
<dbReference type="AlphaFoldDB" id="T1EIU7"/>
<dbReference type="InterPro" id="IPR035500">
    <property type="entry name" value="NHR-like_dom_sf"/>
</dbReference>
<dbReference type="InterPro" id="IPR000536">
    <property type="entry name" value="Nucl_hrmn_rcpt_lig-bd"/>
</dbReference>
<keyword evidence="2" id="KW-0238">DNA-binding</keyword>
<dbReference type="RefSeq" id="XP_009023678.1">
    <property type="nucleotide sequence ID" value="XM_009025430.1"/>
</dbReference>
<dbReference type="CTD" id="20196497"/>
<evidence type="ECO:0000259" key="6">
    <source>
        <dbReference type="PROSITE" id="PS51843"/>
    </source>
</evidence>
<dbReference type="KEGG" id="hro:HELRODRAFT_138383"/>
<dbReference type="PROSITE" id="PS51843">
    <property type="entry name" value="NR_LBD"/>
    <property type="match status" value="1"/>
</dbReference>
<evidence type="ECO:0000256" key="2">
    <source>
        <dbReference type="ARBA" id="ARBA00023125"/>
    </source>
</evidence>
<keyword evidence="4" id="KW-0675">Receptor</keyword>
<sequence length="53" mass="6122">LATLLDREMVLIISWARKLPAFSKFSLADQMALLHATWLELLNIRIAYRSALH</sequence>